<dbReference type="RefSeq" id="WP_061180590.1">
    <property type="nucleotide sequence ID" value="NZ_FCOE02000097.1"/>
</dbReference>
<gene>
    <name evidence="1" type="ORF">AWB80_08464</name>
</gene>
<accession>A0A158E7P1</accession>
<evidence type="ECO:0000313" key="2">
    <source>
        <dbReference type="Proteomes" id="UP000054911"/>
    </source>
</evidence>
<reference evidence="1" key="1">
    <citation type="submission" date="2016-01" db="EMBL/GenBank/DDBJ databases">
        <authorList>
            <person name="Peeters C."/>
        </authorList>
    </citation>
    <scope>NUCLEOTIDE SEQUENCE [LARGE SCALE GENOMIC DNA]</scope>
    <source>
        <strain evidence="1">LMG 29323</strain>
    </source>
</reference>
<protein>
    <submittedName>
        <fullName evidence="1">Uncharacterized protein</fullName>
    </submittedName>
</protein>
<comment type="caution">
    <text evidence="1">The sequence shown here is derived from an EMBL/GenBank/DDBJ whole genome shotgun (WGS) entry which is preliminary data.</text>
</comment>
<keyword evidence="2" id="KW-1185">Reference proteome</keyword>
<dbReference type="EMBL" id="FCOE02000097">
    <property type="protein sequence ID" value="SAL02895.1"/>
    <property type="molecule type" value="Genomic_DNA"/>
</dbReference>
<proteinExistence type="predicted"/>
<dbReference type="STRING" id="1777141.AWB80_08464"/>
<evidence type="ECO:0000313" key="1">
    <source>
        <dbReference type="EMBL" id="SAL02895.1"/>
    </source>
</evidence>
<sequence>MTLRKYWQRHPIQLRATALFLLVFLPILLPLLAAIMADWRGIARDVAEHYRDAWRALTKGH</sequence>
<dbReference type="Proteomes" id="UP000054911">
    <property type="component" value="Unassembled WGS sequence"/>
</dbReference>
<name>A0A158E7P1_9BURK</name>
<dbReference type="AlphaFoldDB" id="A0A158E7P1"/>
<organism evidence="1 2">
    <name type="scientific">Caballeronia pedi</name>
    <dbReference type="NCBI Taxonomy" id="1777141"/>
    <lineage>
        <taxon>Bacteria</taxon>
        <taxon>Pseudomonadati</taxon>
        <taxon>Pseudomonadota</taxon>
        <taxon>Betaproteobacteria</taxon>
        <taxon>Burkholderiales</taxon>
        <taxon>Burkholderiaceae</taxon>
        <taxon>Caballeronia</taxon>
    </lineage>
</organism>